<dbReference type="AlphaFoldDB" id="A0A975U879"/>
<dbReference type="RefSeq" id="WP_218562350.1">
    <property type="nucleotide sequence ID" value="NZ_CP076643.1"/>
</dbReference>
<accession>A0A975U879</accession>
<dbReference type="Proteomes" id="UP000694232">
    <property type="component" value="Chromosome 1"/>
</dbReference>
<keyword evidence="2" id="KW-1185">Reference proteome</keyword>
<gene>
    <name evidence="1" type="ORF">KNV97_16340</name>
</gene>
<organism evidence="1 2">
    <name type="scientific">Vibrio ostreae</name>
    <dbReference type="NCBI Taxonomy" id="2841925"/>
    <lineage>
        <taxon>Bacteria</taxon>
        <taxon>Pseudomonadati</taxon>
        <taxon>Pseudomonadota</taxon>
        <taxon>Gammaproteobacteria</taxon>
        <taxon>Vibrionales</taxon>
        <taxon>Vibrionaceae</taxon>
        <taxon>Vibrio</taxon>
    </lineage>
</organism>
<name>A0A975U879_9VIBR</name>
<proteinExistence type="predicted"/>
<dbReference type="KEGG" id="vos:KNV97_16340"/>
<evidence type="ECO:0000313" key="2">
    <source>
        <dbReference type="Proteomes" id="UP000694232"/>
    </source>
</evidence>
<evidence type="ECO:0000313" key="1">
    <source>
        <dbReference type="EMBL" id="QXO17008.1"/>
    </source>
</evidence>
<protein>
    <submittedName>
        <fullName evidence="1">Uncharacterized protein</fullName>
    </submittedName>
</protein>
<reference evidence="1" key="1">
    <citation type="submission" date="2021-06" db="EMBL/GenBank/DDBJ databases">
        <title>Vibrio nov. sp., novel gut bacterium isolated from Yellow Sea oyster.</title>
        <authorList>
            <person name="Muhammad N."/>
            <person name="Nguyen T.H."/>
            <person name="Lee Y.-J."/>
            <person name="Ko J."/>
            <person name="Kim S.-G."/>
        </authorList>
    </citation>
    <scope>NUCLEOTIDE SEQUENCE</scope>
    <source>
        <strain evidence="1">OG9-811</strain>
    </source>
</reference>
<sequence length="200" mass="22706">MAAKCWAALFAARDWAGALVDGKKEPKPKEEVSWKQLFKQISETNLLKRSIEEWKPRVSEDIPYLPFEGDISHLPENTPEYSVAAFLDHWCNKRFGLIADALLYFTDTPKGKKAGMARQDFGNHIPVSFRLLGIDDQAAAVTHVIAELCFEIDGQQKFKEVSVRAIYQDLENNPSVRSMPNGYWRIVQNSFSEIIYAPGL</sequence>
<dbReference type="EMBL" id="CP076643">
    <property type="protein sequence ID" value="QXO17008.1"/>
    <property type="molecule type" value="Genomic_DNA"/>
</dbReference>